<evidence type="ECO:0000313" key="2">
    <source>
        <dbReference type="Proteomes" id="UP001232063"/>
    </source>
</evidence>
<proteinExistence type="predicted"/>
<dbReference type="EMBL" id="JASJOU010000001">
    <property type="protein sequence ID" value="MDJ1499457.1"/>
    <property type="molecule type" value="Genomic_DNA"/>
</dbReference>
<accession>A0AAE3UDQ7</accession>
<reference evidence="1" key="1">
    <citation type="submission" date="2023-05" db="EMBL/GenBank/DDBJ databases">
        <authorList>
            <person name="Zhang X."/>
        </authorList>
    </citation>
    <scope>NUCLEOTIDE SEQUENCE</scope>
    <source>
        <strain evidence="1">BD1B2-1</strain>
    </source>
</reference>
<dbReference type="RefSeq" id="WP_314508977.1">
    <property type="nucleotide sequence ID" value="NZ_JASJOU010000001.1"/>
</dbReference>
<dbReference type="Proteomes" id="UP001232063">
    <property type="component" value="Unassembled WGS sequence"/>
</dbReference>
<name>A0AAE3UDQ7_9BACT</name>
<dbReference type="AlphaFoldDB" id="A0AAE3UDQ7"/>
<keyword evidence="2" id="KW-1185">Reference proteome</keyword>
<gene>
    <name evidence="1" type="ORF">QNI22_02305</name>
</gene>
<sequence length="88" mass="10189">MATKPWYKEEDNLNYVGYEAIQKNRKIMTAAWLGSSGQERYEMTIILGELALARHKAGEDLIECVPELDNTEWIYIDPDNKIIEITLL</sequence>
<protein>
    <submittedName>
        <fullName evidence="1">Uncharacterized protein</fullName>
    </submittedName>
</protein>
<evidence type="ECO:0000313" key="1">
    <source>
        <dbReference type="EMBL" id="MDJ1499457.1"/>
    </source>
</evidence>
<comment type="caution">
    <text evidence="1">The sequence shown here is derived from an EMBL/GenBank/DDBJ whole genome shotgun (WGS) entry which is preliminary data.</text>
</comment>
<organism evidence="1 2">
    <name type="scientific">Xanthocytophaga agilis</name>
    <dbReference type="NCBI Taxonomy" id="3048010"/>
    <lineage>
        <taxon>Bacteria</taxon>
        <taxon>Pseudomonadati</taxon>
        <taxon>Bacteroidota</taxon>
        <taxon>Cytophagia</taxon>
        <taxon>Cytophagales</taxon>
        <taxon>Rhodocytophagaceae</taxon>
        <taxon>Xanthocytophaga</taxon>
    </lineage>
</organism>